<evidence type="ECO:0000313" key="1">
    <source>
        <dbReference type="EMBL" id="AEI47922.1"/>
    </source>
</evidence>
<gene>
    <name evidence="1" type="ordered locus">Runsl_1497</name>
</gene>
<sequence>MCLLFTEMSFSTFKGLKMDSLCLLPHELTEDSDLFLANLTEAKQQQCQKEIKIKC</sequence>
<protein>
    <submittedName>
        <fullName evidence="1">Uncharacterized protein</fullName>
    </submittedName>
</protein>
<accession>A0A7U3ZIP5</accession>
<evidence type="ECO:0000313" key="2">
    <source>
        <dbReference type="Proteomes" id="UP000000493"/>
    </source>
</evidence>
<dbReference type="KEGG" id="rsi:Runsl_1497"/>
<reference evidence="1 2" key="2">
    <citation type="journal article" date="2012" name="Stand. Genomic Sci.">
        <title>Complete genome sequence of the aquatic bacterium Runella slithyformis type strain (LSU 4(T)).</title>
        <authorList>
            <person name="Copeland A."/>
            <person name="Zhang X."/>
            <person name="Misra M."/>
            <person name="Lapidus A."/>
            <person name="Nolan M."/>
            <person name="Lucas S."/>
            <person name="Deshpande S."/>
            <person name="Cheng J.F."/>
            <person name="Tapia R."/>
            <person name="Goodwin L.A."/>
            <person name="Pitluck S."/>
            <person name="Liolios K."/>
            <person name="Pagani I."/>
            <person name="Ivanova N."/>
            <person name="Mikhailova N."/>
            <person name="Pati A."/>
            <person name="Chen A."/>
            <person name="Palaniappan K."/>
            <person name="Land M."/>
            <person name="Hauser L."/>
            <person name="Pan C."/>
            <person name="Jeffries C.D."/>
            <person name="Detter J.C."/>
            <person name="Brambilla E.M."/>
            <person name="Rohde M."/>
            <person name="Djao O.D."/>
            <person name="Goker M."/>
            <person name="Sikorski J."/>
            <person name="Tindall B.J."/>
            <person name="Woyke T."/>
            <person name="Bristow J."/>
            <person name="Eisen J.A."/>
            <person name="Markowitz V."/>
            <person name="Hugenholtz P."/>
            <person name="Kyrpides N.C."/>
            <person name="Klenk H.P."/>
            <person name="Mavromatis K."/>
        </authorList>
    </citation>
    <scope>NUCLEOTIDE SEQUENCE [LARGE SCALE GENOMIC DNA]</scope>
    <source>
        <strain evidence="2">ATCC 29530 / DSM 19594 / LMG 11500 / NCIMB 11436 / LSU 4</strain>
    </source>
</reference>
<dbReference type="EMBL" id="CP002859">
    <property type="protein sequence ID" value="AEI47922.1"/>
    <property type="molecule type" value="Genomic_DNA"/>
</dbReference>
<reference evidence="2" key="1">
    <citation type="submission" date="2011-06" db="EMBL/GenBank/DDBJ databases">
        <title>The complete genome of chromosome of Runella slithyformis DSM 19594.</title>
        <authorList>
            <consortium name="US DOE Joint Genome Institute (JGI-PGF)"/>
            <person name="Lucas S."/>
            <person name="Han J."/>
            <person name="Lapidus A."/>
            <person name="Bruce D."/>
            <person name="Goodwin L."/>
            <person name="Pitluck S."/>
            <person name="Peters L."/>
            <person name="Kyrpides N."/>
            <person name="Mavromatis K."/>
            <person name="Ivanova N."/>
            <person name="Ovchinnikova G."/>
            <person name="Zhang X."/>
            <person name="Misra M."/>
            <person name="Detter J.C."/>
            <person name="Tapia R."/>
            <person name="Han C."/>
            <person name="Land M."/>
            <person name="Hauser L."/>
            <person name="Markowitz V."/>
            <person name="Cheng J.-F."/>
            <person name="Hugenholtz P."/>
            <person name="Woyke T."/>
            <person name="Wu D."/>
            <person name="Tindall B."/>
            <person name="Faehrich R."/>
            <person name="Brambilla E."/>
            <person name="Klenk H.-P."/>
            <person name="Eisen J.A."/>
        </authorList>
    </citation>
    <scope>NUCLEOTIDE SEQUENCE [LARGE SCALE GENOMIC DNA]</scope>
    <source>
        <strain evidence="2">ATCC 29530 / DSM 19594 / LMG 11500 / NCIMB 11436 / LSU 4</strain>
    </source>
</reference>
<name>A0A7U3ZIP5_RUNSL</name>
<keyword evidence="2" id="KW-1185">Reference proteome</keyword>
<proteinExistence type="predicted"/>
<dbReference type="Proteomes" id="UP000000493">
    <property type="component" value="Chromosome"/>
</dbReference>
<dbReference type="AlphaFoldDB" id="A0A7U3ZIP5"/>
<organism evidence="1 2">
    <name type="scientific">Runella slithyformis (strain ATCC 29530 / DSM 19594 / LMG 11500 / NCIMB 11436 / LSU 4)</name>
    <dbReference type="NCBI Taxonomy" id="761193"/>
    <lineage>
        <taxon>Bacteria</taxon>
        <taxon>Pseudomonadati</taxon>
        <taxon>Bacteroidota</taxon>
        <taxon>Cytophagia</taxon>
        <taxon>Cytophagales</taxon>
        <taxon>Spirosomataceae</taxon>
        <taxon>Runella</taxon>
    </lineage>
</organism>